<reference evidence="2" key="1">
    <citation type="submission" date="2021-03" db="EMBL/GenBank/DDBJ databases">
        <title>Streptomyces poriferae sp. nov., a novel marine sponge-derived Actinobacteria species with anti-MRSA activity.</title>
        <authorList>
            <person name="Sandoval-Powers M."/>
            <person name="Kralova S."/>
            <person name="Nguyen G.-S."/>
            <person name="Fawwal D."/>
            <person name="Degnes K."/>
            <person name="Klinkenberg G."/>
            <person name="Sletta H."/>
            <person name="Wentzel A."/>
            <person name="Liles M.R."/>
        </authorList>
    </citation>
    <scope>NUCLEOTIDE SEQUENCE</scope>
    <source>
        <strain evidence="2">DSM 41794</strain>
    </source>
</reference>
<proteinExistence type="predicted"/>
<evidence type="ECO:0000313" key="2">
    <source>
        <dbReference type="EMBL" id="MBO0514120.1"/>
    </source>
</evidence>
<keyword evidence="1" id="KW-1133">Transmembrane helix</keyword>
<dbReference type="InterPro" id="IPR046862">
    <property type="entry name" value="Rhomboid_2"/>
</dbReference>
<dbReference type="Pfam" id="PF20401">
    <property type="entry name" value="Rhomboid_2"/>
    <property type="match status" value="1"/>
</dbReference>
<feature type="transmembrane region" description="Helical" evidence="1">
    <location>
        <begin position="146"/>
        <end position="163"/>
    </location>
</feature>
<comment type="caution">
    <text evidence="2">The sequence shown here is derived from an EMBL/GenBank/DDBJ whole genome shotgun (WGS) entry which is preliminary data.</text>
</comment>
<feature type="transmembrane region" description="Helical" evidence="1">
    <location>
        <begin position="77"/>
        <end position="99"/>
    </location>
</feature>
<evidence type="ECO:0000313" key="3">
    <source>
        <dbReference type="Proteomes" id="UP000664167"/>
    </source>
</evidence>
<name>A0A939F853_9ACTN</name>
<gene>
    <name evidence="2" type="ORF">J0695_20285</name>
</gene>
<protein>
    <submittedName>
        <fullName evidence="2">Uncharacterized protein</fullName>
    </submittedName>
</protein>
<feature type="transmembrane region" description="Helical" evidence="1">
    <location>
        <begin position="16"/>
        <end position="38"/>
    </location>
</feature>
<accession>A0A939F853</accession>
<evidence type="ECO:0000256" key="1">
    <source>
        <dbReference type="SAM" id="Phobius"/>
    </source>
</evidence>
<organism evidence="2 3">
    <name type="scientific">Streptomyces beijiangensis</name>
    <dbReference type="NCBI Taxonomy" id="163361"/>
    <lineage>
        <taxon>Bacteria</taxon>
        <taxon>Bacillati</taxon>
        <taxon>Actinomycetota</taxon>
        <taxon>Actinomycetes</taxon>
        <taxon>Kitasatosporales</taxon>
        <taxon>Streptomycetaceae</taxon>
        <taxon>Streptomyces</taxon>
    </lineage>
</organism>
<keyword evidence="1" id="KW-0472">Membrane</keyword>
<dbReference type="AlphaFoldDB" id="A0A939F853"/>
<dbReference type="EMBL" id="JAFLRJ010000183">
    <property type="protein sequence ID" value="MBO0514120.1"/>
    <property type="molecule type" value="Genomic_DNA"/>
</dbReference>
<keyword evidence="1" id="KW-0812">Transmembrane</keyword>
<feature type="transmembrane region" description="Helical" evidence="1">
    <location>
        <begin position="111"/>
        <end position="134"/>
    </location>
</feature>
<sequence>MPAIPPVPVRRPWRRLLGLLPTPAGTPFTFGYALVLLATSLFADHADPDIVADLLQGSSTDVAHLSQTPLLALVGSALWVAGGMLSPYAIGFLFVLTALERRIGGWRTAGVFLLGHVTATLATELPVGLSVVVGHLPDSSLHRLDYGISFGLMTSFGALAGLVPPLLRWPALGLVAAVLLQDLLSFTDPLTGWGHPMALAIGIACWPLVRRWSQTPA</sequence>
<dbReference type="Proteomes" id="UP000664167">
    <property type="component" value="Unassembled WGS sequence"/>
</dbReference>
<keyword evidence="3" id="KW-1185">Reference proteome</keyword>